<evidence type="ECO:0000313" key="1">
    <source>
        <dbReference type="EMBL" id="MSB20484.1"/>
    </source>
</evidence>
<dbReference type="Proteomes" id="UP000434475">
    <property type="component" value="Unassembled WGS sequence"/>
</dbReference>
<name>A0A6I2R1J5_FLAPL</name>
<sequence length="240" mass="27675">MMVRKLSFGTPYLDNVPMKPGELDCLPDTRNIWIGESKKGKQINWILQDGRLIADRVVLWGVAWRQMVANSLASGEAPPINLEGQLFRCRLLEISPQLDEWSMALWAKELLIWASEKYRYFWVIETDGEERRPGRRNSMRACLPTKTDQKEGWLPVLEPLKPHFGNLEKGQYLEVCSNEQIMSGWLHDQTDYDLILRSDPKEFIPDDLDPQIFAADGDMFAISKAGIRIVQRRKEEIGNG</sequence>
<organism evidence="1 2">
    <name type="scientific">Flavonifractor plautii</name>
    <name type="common">Fusobacterium plautii</name>
    <dbReference type="NCBI Taxonomy" id="292800"/>
    <lineage>
        <taxon>Bacteria</taxon>
        <taxon>Bacillati</taxon>
        <taxon>Bacillota</taxon>
        <taxon>Clostridia</taxon>
        <taxon>Eubacteriales</taxon>
        <taxon>Oscillospiraceae</taxon>
        <taxon>Flavonifractor</taxon>
    </lineage>
</organism>
<dbReference type="AlphaFoldDB" id="A0A6I2R1J5"/>
<gene>
    <name evidence="1" type="ORF">GKE97_13285</name>
</gene>
<reference evidence="1 2" key="1">
    <citation type="journal article" date="2019" name="Nat. Med.">
        <title>A library of human gut bacterial isolates paired with longitudinal multiomics data enables mechanistic microbiome research.</title>
        <authorList>
            <person name="Poyet M."/>
            <person name="Groussin M."/>
            <person name="Gibbons S.M."/>
            <person name="Avila-Pacheco J."/>
            <person name="Jiang X."/>
            <person name="Kearney S.M."/>
            <person name="Perrotta A.R."/>
            <person name="Berdy B."/>
            <person name="Zhao S."/>
            <person name="Lieberman T.D."/>
            <person name="Swanson P.K."/>
            <person name="Smith M."/>
            <person name="Roesemann S."/>
            <person name="Alexander J.E."/>
            <person name="Rich S.A."/>
            <person name="Livny J."/>
            <person name="Vlamakis H."/>
            <person name="Clish C."/>
            <person name="Bullock K."/>
            <person name="Deik A."/>
            <person name="Scott J."/>
            <person name="Pierce K.A."/>
            <person name="Xavier R.J."/>
            <person name="Alm E.J."/>
        </authorList>
    </citation>
    <scope>NUCLEOTIDE SEQUENCE [LARGE SCALE GENOMIC DNA]</scope>
    <source>
        <strain evidence="1 2">BIOML-A2</strain>
    </source>
</reference>
<evidence type="ECO:0000313" key="2">
    <source>
        <dbReference type="Proteomes" id="UP000434475"/>
    </source>
</evidence>
<protein>
    <submittedName>
        <fullName evidence="1">Uncharacterized protein</fullName>
    </submittedName>
</protein>
<accession>A0A6I2R1J5</accession>
<dbReference type="EMBL" id="WKPR01000013">
    <property type="protein sequence ID" value="MSB20484.1"/>
    <property type="molecule type" value="Genomic_DNA"/>
</dbReference>
<dbReference type="RefSeq" id="WP_133248332.1">
    <property type="nucleotide sequence ID" value="NZ_WKPR01000013.1"/>
</dbReference>
<proteinExistence type="predicted"/>
<comment type="caution">
    <text evidence="1">The sequence shown here is derived from an EMBL/GenBank/DDBJ whole genome shotgun (WGS) entry which is preliminary data.</text>
</comment>